<proteinExistence type="inferred from homology"/>
<comment type="caution">
    <text evidence="12">Was originally thought to be a dihydrodipicolinate synthase (DHDPS), catalyzing the condensation of (S)-aspartate-beta-semialdehyde [(S)-ASA] and pyruvate to dihydrodipicolinate (DHDP). However, it was shown in E.coli that the product of the enzymatic reaction is not dihydrodipicolinate but in fact (4S)-4-hydroxy-2,3,4,5-tetrahydro-(2S)-dipicolinic acid (HTPA), and that the consecutive dehydration reaction leading to DHDP is not spontaneous but catalyzed by DapB.</text>
</comment>
<evidence type="ECO:0000256" key="13">
    <source>
        <dbReference type="PIRNR" id="PIRNR001365"/>
    </source>
</evidence>
<dbReference type="SUPFAM" id="SSF51569">
    <property type="entry name" value="Aldolase"/>
    <property type="match status" value="1"/>
</dbReference>
<evidence type="ECO:0000256" key="4">
    <source>
        <dbReference type="ARBA" id="ARBA00012086"/>
    </source>
</evidence>
<sequence length="292" mass="31091">MFRGSMVALITPMKADGSLDEKAFQDLVEWQIVEGTEGLIPVGTTGESPTLSHDEHKRVVELCVEASNGRVPVIAGAGSNSTAEAIDFAKHAKKAGADATLVVTPYYNKPTQEGMYLHFTAVANAADLPLFIYNIPGRSVIDMSVETMARLAKHKNIVGVKDATANLTRPLHTKRACGADFIQLSGEDHTALSFNAAGGVGCISVTANVAPRLCAEMHKAWREGRTGEAMAIQDRLVPLHDAMFSETSPGPVKYAASLLAKSTEHCRLPLAPVSDANKAKVREAMVSVGLLN</sequence>
<dbReference type="GO" id="GO:0009089">
    <property type="term" value="P:lysine biosynthetic process via diaminopimelate"/>
    <property type="evidence" value="ECO:0007669"/>
    <property type="project" value="UniProtKB-UniRule"/>
</dbReference>
<keyword evidence="7 12" id="KW-0220">Diaminopimelate biosynthesis</keyword>
<reference evidence="16" key="3">
    <citation type="journal article" date="2021" name="Syst. Appl. Microbiol.">
        <title>Roseomonas hellenica sp. nov., isolated from roots of wild-growing Alkanna tinctoria.</title>
        <authorList>
            <person name="Rat A."/>
            <person name="Naranjo H.D."/>
            <person name="Lebbe L."/>
            <person name="Cnockaert M."/>
            <person name="Krigas N."/>
            <person name="Grigoriadou K."/>
            <person name="Maloupa E."/>
            <person name="Willems A."/>
        </authorList>
    </citation>
    <scope>NUCLEOTIDE SEQUENCE</scope>
    <source>
        <strain evidence="16">LMG 31161</strain>
    </source>
</reference>
<keyword evidence="18" id="KW-1185">Reference proteome</keyword>
<accession>A0A9X9WN37</accession>
<organism evidence="16 19">
    <name type="scientific">Neoroseomonas oryzicola</name>
    <dbReference type="NCBI Taxonomy" id="535904"/>
    <lineage>
        <taxon>Bacteria</taxon>
        <taxon>Pseudomonadati</taxon>
        <taxon>Pseudomonadota</taxon>
        <taxon>Alphaproteobacteria</taxon>
        <taxon>Acetobacterales</taxon>
        <taxon>Acetobacteraceae</taxon>
        <taxon>Neoroseomonas</taxon>
    </lineage>
</organism>
<name>A0A9X9WN37_9PROT</name>
<comment type="pathway">
    <text evidence="2 12">Amino-acid biosynthesis; L-lysine biosynthesis via DAP pathway; (S)-tetrahydrodipicolinate from L-aspartate: step 3/4.</text>
</comment>
<evidence type="ECO:0000256" key="9">
    <source>
        <dbReference type="ARBA" id="ARBA00023239"/>
    </source>
</evidence>
<evidence type="ECO:0000313" key="17">
    <source>
        <dbReference type="EMBL" id="NKE17327.1"/>
    </source>
</evidence>
<dbReference type="PANTHER" id="PTHR12128">
    <property type="entry name" value="DIHYDRODIPICOLINATE SYNTHASE"/>
    <property type="match status" value="1"/>
</dbReference>
<dbReference type="CDD" id="cd00950">
    <property type="entry name" value="DHDPS"/>
    <property type="match status" value="1"/>
</dbReference>
<keyword evidence="8 12" id="KW-0457">Lysine biosynthesis</keyword>
<feature type="binding site" evidence="12 15">
    <location>
        <position position="45"/>
    </location>
    <ligand>
        <name>pyruvate</name>
        <dbReference type="ChEBI" id="CHEBI:15361"/>
    </ligand>
</feature>
<evidence type="ECO:0000313" key="19">
    <source>
        <dbReference type="Proteomes" id="UP001138708"/>
    </source>
</evidence>
<protein>
    <recommendedName>
        <fullName evidence="4 12">4-hydroxy-tetrahydrodipicolinate synthase</fullName>
        <shortName evidence="12">HTPA synthase</shortName>
        <ecNumber evidence="4 12">4.3.3.7</ecNumber>
    </recommendedName>
</protein>
<dbReference type="PROSITE" id="PS00665">
    <property type="entry name" value="DHDPS_1"/>
    <property type="match status" value="1"/>
</dbReference>
<gene>
    <name evidence="12" type="primary">dapA</name>
    <name evidence="17" type="ORF">GWK15_10265</name>
    <name evidence="16" type="ORF">GXW75_21005</name>
</gene>
<evidence type="ECO:0000256" key="10">
    <source>
        <dbReference type="ARBA" id="ARBA00023270"/>
    </source>
</evidence>
<dbReference type="PANTHER" id="PTHR12128:SF66">
    <property type="entry name" value="4-HYDROXY-2-OXOGLUTARATE ALDOLASE, MITOCHONDRIAL"/>
    <property type="match status" value="1"/>
</dbReference>
<feature type="active site" description="Schiff-base intermediate with substrate" evidence="12 14">
    <location>
        <position position="161"/>
    </location>
</feature>
<evidence type="ECO:0000256" key="11">
    <source>
        <dbReference type="ARBA" id="ARBA00047836"/>
    </source>
</evidence>
<evidence type="ECO:0000256" key="7">
    <source>
        <dbReference type="ARBA" id="ARBA00022915"/>
    </source>
</evidence>
<keyword evidence="9 12" id="KW-0456">Lyase</keyword>
<feature type="active site" description="Proton donor/acceptor" evidence="12 14">
    <location>
        <position position="133"/>
    </location>
</feature>
<dbReference type="RefSeq" id="WP_168041187.1">
    <property type="nucleotide sequence ID" value="NZ_JAAEDK010000063.1"/>
</dbReference>
<feature type="binding site" evidence="12 15">
    <location>
        <position position="203"/>
    </location>
    <ligand>
        <name>pyruvate</name>
        <dbReference type="ChEBI" id="CHEBI:15361"/>
    </ligand>
</feature>
<dbReference type="PRINTS" id="PR00146">
    <property type="entry name" value="DHPICSNTHASE"/>
</dbReference>
<evidence type="ECO:0000313" key="18">
    <source>
        <dbReference type="Proteomes" id="UP000746741"/>
    </source>
</evidence>
<dbReference type="NCBIfam" id="TIGR00674">
    <property type="entry name" value="dapA"/>
    <property type="match status" value="1"/>
</dbReference>
<feature type="site" description="Part of a proton relay during catalysis" evidence="12">
    <location>
        <position position="107"/>
    </location>
</feature>
<dbReference type="PIRSF" id="PIRSF001365">
    <property type="entry name" value="DHDPS"/>
    <property type="match status" value="1"/>
</dbReference>
<dbReference type="InterPro" id="IPR020624">
    <property type="entry name" value="Schiff_base-form_aldolases_CS"/>
</dbReference>
<reference evidence="16" key="1">
    <citation type="submission" date="2020-01" db="EMBL/GenBank/DDBJ databases">
        <authorList>
            <person name="Rat A."/>
        </authorList>
    </citation>
    <scope>NUCLEOTIDE SEQUENCE</scope>
    <source>
        <strain evidence="16">LMG 31161</strain>
    </source>
</reference>
<dbReference type="InterPro" id="IPR013785">
    <property type="entry name" value="Aldolase_TIM"/>
</dbReference>
<dbReference type="AlphaFoldDB" id="A0A9X9WN37"/>
<dbReference type="GO" id="GO:0008840">
    <property type="term" value="F:4-hydroxy-tetrahydrodipicolinate synthase activity"/>
    <property type="evidence" value="ECO:0007669"/>
    <property type="project" value="UniProtKB-UniRule"/>
</dbReference>
<dbReference type="InterPro" id="IPR005263">
    <property type="entry name" value="DapA"/>
</dbReference>
<evidence type="ECO:0000313" key="16">
    <source>
        <dbReference type="EMBL" id="MBR0661747.1"/>
    </source>
</evidence>
<evidence type="ECO:0000256" key="3">
    <source>
        <dbReference type="ARBA" id="ARBA00007592"/>
    </source>
</evidence>
<evidence type="ECO:0000256" key="2">
    <source>
        <dbReference type="ARBA" id="ARBA00005120"/>
    </source>
</evidence>
<dbReference type="EC" id="4.3.3.7" evidence="4 12"/>
<evidence type="ECO:0000256" key="14">
    <source>
        <dbReference type="PIRSR" id="PIRSR001365-1"/>
    </source>
</evidence>
<dbReference type="SMART" id="SM01130">
    <property type="entry name" value="DHDPS"/>
    <property type="match status" value="1"/>
</dbReference>
<keyword evidence="10 12" id="KW-0704">Schiff base</keyword>
<comment type="function">
    <text evidence="1 12">Catalyzes the condensation of (S)-aspartate-beta-semialdehyde [(S)-ASA] and pyruvate to 4-hydroxy-tetrahydrodipicolinate (HTPA).</text>
</comment>
<feature type="site" description="Part of a proton relay during catalysis" evidence="12">
    <location>
        <position position="44"/>
    </location>
</feature>
<evidence type="ECO:0000256" key="5">
    <source>
        <dbReference type="ARBA" id="ARBA00022490"/>
    </source>
</evidence>
<comment type="catalytic activity">
    <reaction evidence="11 12">
        <text>L-aspartate 4-semialdehyde + pyruvate = (2S,4S)-4-hydroxy-2,3,4,5-tetrahydrodipicolinate + H2O + H(+)</text>
        <dbReference type="Rhea" id="RHEA:34171"/>
        <dbReference type="ChEBI" id="CHEBI:15361"/>
        <dbReference type="ChEBI" id="CHEBI:15377"/>
        <dbReference type="ChEBI" id="CHEBI:15378"/>
        <dbReference type="ChEBI" id="CHEBI:67139"/>
        <dbReference type="ChEBI" id="CHEBI:537519"/>
        <dbReference type="EC" id="4.3.3.7"/>
    </reaction>
</comment>
<dbReference type="GO" id="GO:0005829">
    <property type="term" value="C:cytosol"/>
    <property type="evidence" value="ECO:0007669"/>
    <property type="project" value="TreeGrafter"/>
</dbReference>
<keyword evidence="6 12" id="KW-0028">Amino-acid biosynthesis</keyword>
<dbReference type="Proteomes" id="UP001138708">
    <property type="component" value="Unassembled WGS sequence"/>
</dbReference>
<evidence type="ECO:0000256" key="15">
    <source>
        <dbReference type="PIRSR" id="PIRSR001365-2"/>
    </source>
</evidence>
<dbReference type="PROSITE" id="PS00666">
    <property type="entry name" value="DHDPS_2"/>
    <property type="match status" value="1"/>
</dbReference>
<dbReference type="GO" id="GO:0019877">
    <property type="term" value="P:diaminopimelate biosynthetic process"/>
    <property type="evidence" value="ECO:0007669"/>
    <property type="project" value="UniProtKB-UniRule"/>
</dbReference>
<dbReference type="HAMAP" id="MF_00418">
    <property type="entry name" value="DapA"/>
    <property type="match status" value="1"/>
</dbReference>
<evidence type="ECO:0000256" key="1">
    <source>
        <dbReference type="ARBA" id="ARBA00003294"/>
    </source>
</evidence>
<comment type="caution">
    <text evidence="16">The sequence shown here is derived from an EMBL/GenBank/DDBJ whole genome shotgun (WGS) entry which is preliminary data.</text>
</comment>
<dbReference type="Pfam" id="PF00701">
    <property type="entry name" value="DHDPS"/>
    <property type="match status" value="1"/>
</dbReference>
<comment type="similarity">
    <text evidence="3 12 13">Belongs to the DapA family.</text>
</comment>
<evidence type="ECO:0000256" key="6">
    <source>
        <dbReference type="ARBA" id="ARBA00022605"/>
    </source>
</evidence>
<evidence type="ECO:0000256" key="8">
    <source>
        <dbReference type="ARBA" id="ARBA00023154"/>
    </source>
</evidence>
<dbReference type="Gene3D" id="3.20.20.70">
    <property type="entry name" value="Aldolase class I"/>
    <property type="match status" value="1"/>
</dbReference>
<reference evidence="17 18" key="2">
    <citation type="submission" date="2020-02" db="EMBL/GenBank/DDBJ databases">
        <authorList>
            <person name="Sun Q."/>
            <person name="Inoue M."/>
        </authorList>
    </citation>
    <scope>NUCLEOTIDE SEQUENCE [LARGE SCALE GENOMIC DNA]</scope>
    <source>
        <strain evidence="17 18">KCTC 22478</strain>
    </source>
</reference>
<dbReference type="EMBL" id="JAAVUP010000002">
    <property type="protein sequence ID" value="NKE17327.1"/>
    <property type="molecule type" value="Genomic_DNA"/>
</dbReference>
<comment type="subcellular location">
    <subcellularLocation>
        <location evidence="12">Cytoplasm</location>
    </subcellularLocation>
</comment>
<comment type="subunit">
    <text evidence="12">Homotetramer; dimer of dimers.</text>
</comment>
<evidence type="ECO:0000256" key="12">
    <source>
        <dbReference type="HAMAP-Rule" id="MF_00418"/>
    </source>
</evidence>
<dbReference type="InterPro" id="IPR002220">
    <property type="entry name" value="DapA-like"/>
</dbReference>
<dbReference type="Proteomes" id="UP000746741">
    <property type="component" value="Unassembled WGS sequence"/>
</dbReference>
<dbReference type="InterPro" id="IPR020625">
    <property type="entry name" value="Schiff_base-form_aldolases_AS"/>
</dbReference>
<dbReference type="EMBL" id="JAAEDK010000063">
    <property type="protein sequence ID" value="MBR0661747.1"/>
    <property type="molecule type" value="Genomic_DNA"/>
</dbReference>
<keyword evidence="5 12" id="KW-0963">Cytoplasm</keyword>